<dbReference type="EMBL" id="VBAJ01000056">
    <property type="protein sequence ID" value="TMJ09407.1"/>
    <property type="molecule type" value="Genomic_DNA"/>
</dbReference>
<dbReference type="Pfam" id="PF00586">
    <property type="entry name" value="AIRS"/>
    <property type="match status" value="1"/>
</dbReference>
<dbReference type="Gene3D" id="3.30.1330.10">
    <property type="entry name" value="PurM-like, N-terminal domain"/>
    <property type="match status" value="1"/>
</dbReference>
<accession>A0A537LNY5</accession>
<dbReference type="InterPro" id="IPR036921">
    <property type="entry name" value="PurM-like_N_sf"/>
</dbReference>
<dbReference type="GO" id="GO:0005524">
    <property type="term" value="F:ATP binding"/>
    <property type="evidence" value="ECO:0007669"/>
    <property type="project" value="UniProtKB-KW"/>
</dbReference>
<dbReference type="InterPro" id="IPR010918">
    <property type="entry name" value="PurM-like_C_dom"/>
</dbReference>
<evidence type="ECO:0000256" key="10">
    <source>
        <dbReference type="ARBA" id="ARBA00033093"/>
    </source>
</evidence>
<dbReference type="InterPro" id="IPR036676">
    <property type="entry name" value="PurM-like_C_sf"/>
</dbReference>
<evidence type="ECO:0000256" key="3">
    <source>
        <dbReference type="ARBA" id="ARBA00013047"/>
    </source>
</evidence>
<evidence type="ECO:0000256" key="5">
    <source>
        <dbReference type="ARBA" id="ARBA00022598"/>
    </source>
</evidence>
<gene>
    <name evidence="14" type="ORF">E6G99_02780</name>
</gene>
<keyword evidence="7" id="KW-0067">ATP-binding</keyword>
<dbReference type="Gene3D" id="3.90.650.10">
    <property type="entry name" value="PurM-like C-terminal domain"/>
    <property type="match status" value="1"/>
</dbReference>
<dbReference type="SUPFAM" id="SSF56042">
    <property type="entry name" value="PurM C-terminal domain-like"/>
    <property type="match status" value="1"/>
</dbReference>
<proteinExistence type="inferred from homology"/>
<comment type="pathway">
    <text evidence="1">Purine metabolism; IMP biosynthesis via de novo pathway; 5-amino-1-(5-phospho-D-ribosyl)imidazole from N(2)-formyl-N(1)-(5-phospho-D-ribosyl)glycinamide: step 2/2.</text>
</comment>
<dbReference type="CDD" id="cd02196">
    <property type="entry name" value="PurM"/>
    <property type="match status" value="1"/>
</dbReference>
<comment type="similarity">
    <text evidence="2">Belongs to the AIR synthase family.</text>
</comment>
<dbReference type="InterPro" id="IPR004733">
    <property type="entry name" value="PurM_cligase"/>
</dbReference>
<evidence type="ECO:0000256" key="4">
    <source>
        <dbReference type="ARBA" id="ARBA00020367"/>
    </source>
</evidence>
<feature type="non-terminal residue" evidence="14">
    <location>
        <position position="306"/>
    </location>
</feature>
<evidence type="ECO:0000313" key="14">
    <source>
        <dbReference type="EMBL" id="TMJ09407.1"/>
    </source>
</evidence>
<dbReference type="Proteomes" id="UP000318661">
    <property type="component" value="Unassembled WGS sequence"/>
</dbReference>
<dbReference type="SUPFAM" id="SSF55326">
    <property type="entry name" value="PurM N-terminal domain-like"/>
    <property type="match status" value="1"/>
</dbReference>
<evidence type="ECO:0000256" key="8">
    <source>
        <dbReference type="ARBA" id="ARBA00031908"/>
    </source>
</evidence>
<evidence type="ECO:0000256" key="7">
    <source>
        <dbReference type="ARBA" id="ARBA00022840"/>
    </source>
</evidence>
<name>A0A537LNY5_9BACT</name>
<comment type="catalytic activity">
    <reaction evidence="11">
        <text>2-formamido-N(1)-(5-O-phospho-beta-D-ribosyl)acetamidine + ATP = 5-amino-1-(5-phospho-beta-D-ribosyl)imidazole + ADP + phosphate + H(+)</text>
        <dbReference type="Rhea" id="RHEA:23032"/>
        <dbReference type="ChEBI" id="CHEBI:15378"/>
        <dbReference type="ChEBI" id="CHEBI:30616"/>
        <dbReference type="ChEBI" id="CHEBI:43474"/>
        <dbReference type="ChEBI" id="CHEBI:137981"/>
        <dbReference type="ChEBI" id="CHEBI:147287"/>
        <dbReference type="ChEBI" id="CHEBI:456216"/>
        <dbReference type="EC" id="6.3.3.1"/>
    </reaction>
</comment>
<reference evidence="14 15" key="1">
    <citation type="journal article" date="2019" name="Nat. Microbiol.">
        <title>Mediterranean grassland soil C-N compound turnover is dependent on rainfall and depth, and is mediated by genomically divergent microorganisms.</title>
        <authorList>
            <person name="Diamond S."/>
            <person name="Andeer P.F."/>
            <person name="Li Z."/>
            <person name="Crits-Christoph A."/>
            <person name="Burstein D."/>
            <person name="Anantharaman K."/>
            <person name="Lane K.R."/>
            <person name="Thomas B.C."/>
            <person name="Pan C."/>
            <person name="Northen T.R."/>
            <person name="Banfield J.F."/>
        </authorList>
    </citation>
    <scope>NUCLEOTIDE SEQUENCE [LARGE SCALE GENOMIC DNA]</scope>
    <source>
        <strain evidence="14">NP_2</strain>
    </source>
</reference>
<organism evidence="14 15">
    <name type="scientific">Candidatus Segetimicrobium genomatis</name>
    <dbReference type="NCBI Taxonomy" id="2569760"/>
    <lineage>
        <taxon>Bacteria</taxon>
        <taxon>Bacillati</taxon>
        <taxon>Candidatus Sysuimicrobiota</taxon>
        <taxon>Candidatus Sysuimicrobiia</taxon>
        <taxon>Candidatus Sysuimicrobiales</taxon>
        <taxon>Candidatus Segetimicrobiaceae</taxon>
        <taxon>Candidatus Segetimicrobium</taxon>
    </lineage>
</organism>
<sequence>MSDGLLTYRTSGVDRAAVAAALDAVQERIRGTFTTQVLGDVGHFAGLFRLGGFRDPVLVSSIDGVGTKVLLARQAGRMEVVGRDAIMHGVNDVAVMGAAPLFALDYVAAAQVDHADLAALVSGMSAACREEGVALLGGETAQMPGIYTETGLDVVACVIGVAERDGLCDGSNIRAGDAVIGLASNGLHTNGYTLGREVMRRCGWTLPAVFPDLGGTLADALLRPHHSYRRALQALAGAEWLRGAAHITGGGLPGNLVRILPPARRVRIDTAAWPVPPIFNVLARGGRIAREEMFATFNMGVGVAAV</sequence>
<protein>
    <recommendedName>
        <fullName evidence="4">Phosphoribosylformylglycinamidine cyclo-ligase</fullName>
        <ecNumber evidence="3">6.3.3.1</ecNumber>
    </recommendedName>
    <alternativeName>
        <fullName evidence="9">AIR synthase</fullName>
    </alternativeName>
    <alternativeName>
        <fullName evidence="10">AIRS</fullName>
    </alternativeName>
    <alternativeName>
        <fullName evidence="8">Phosphoribosyl-aminoimidazole synthetase</fullName>
    </alternativeName>
</protein>
<dbReference type="GO" id="GO:0006189">
    <property type="term" value="P:'de novo' IMP biosynthetic process"/>
    <property type="evidence" value="ECO:0007669"/>
    <property type="project" value="UniProtKB-UniPathway"/>
</dbReference>
<evidence type="ECO:0000259" key="12">
    <source>
        <dbReference type="Pfam" id="PF00586"/>
    </source>
</evidence>
<evidence type="ECO:0000256" key="2">
    <source>
        <dbReference type="ARBA" id="ARBA00010280"/>
    </source>
</evidence>
<evidence type="ECO:0000256" key="1">
    <source>
        <dbReference type="ARBA" id="ARBA00004686"/>
    </source>
</evidence>
<keyword evidence="5 14" id="KW-0436">Ligase</keyword>
<evidence type="ECO:0000256" key="9">
    <source>
        <dbReference type="ARBA" id="ARBA00032931"/>
    </source>
</evidence>
<dbReference type="EC" id="6.3.3.1" evidence="3"/>
<dbReference type="NCBIfam" id="TIGR00878">
    <property type="entry name" value="purM"/>
    <property type="match status" value="1"/>
</dbReference>
<dbReference type="GO" id="GO:0004637">
    <property type="term" value="F:phosphoribosylamine-glycine ligase activity"/>
    <property type="evidence" value="ECO:0007669"/>
    <property type="project" value="TreeGrafter"/>
</dbReference>
<dbReference type="GO" id="GO:0004641">
    <property type="term" value="F:phosphoribosylformylglycinamidine cyclo-ligase activity"/>
    <property type="evidence" value="ECO:0007669"/>
    <property type="project" value="UniProtKB-EC"/>
</dbReference>
<dbReference type="InterPro" id="IPR016188">
    <property type="entry name" value="PurM-like_N"/>
</dbReference>
<feature type="domain" description="PurM-like N-terminal" evidence="12">
    <location>
        <begin position="56"/>
        <end position="161"/>
    </location>
</feature>
<dbReference type="UniPathway" id="UPA00074">
    <property type="reaction ID" value="UER00129"/>
</dbReference>
<comment type="caution">
    <text evidence="14">The sequence shown here is derived from an EMBL/GenBank/DDBJ whole genome shotgun (WGS) entry which is preliminary data.</text>
</comment>
<dbReference type="GO" id="GO:0005829">
    <property type="term" value="C:cytosol"/>
    <property type="evidence" value="ECO:0007669"/>
    <property type="project" value="TreeGrafter"/>
</dbReference>
<dbReference type="AlphaFoldDB" id="A0A537LNY5"/>
<feature type="domain" description="PurM-like C-terminal" evidence="13">
    <location>
        <begin position="174"/>
        <end position="306"/>
    </location>
</feature>
<keyword evidence="6" id="KW-0547">Nucleotide-binding</keyword>
<evidence type="ECO:0000313" key="15">
    <source>
        <dbReference type="Proteomes" id="UP000318661"/>
    </source>
</evidence>
<dbReference type="PANTHER" id="PTHR10520:SF12">
    <property type="entry name" value="TRIFUNCTIONAL PURINE BIOSYNTHETIC PROTEIN ADENOSINE-3"/>
    <property type="match status" value="1"/>
</dbReference>
<dbReference type="PANTHER" id="PTHR10520">
    <property type="entry name" value="TRIFUNCTIONAL PURINE BIOSYNTHETIC PROTEIN ADENOSINE-3-RELATED"/>
    <property type="match status" value="1"/>
</dbReference>
<dbReference type="GO" id="GO:0046084">
    <property type="term" value="P:adenine biosynthetic process"/>
    <property type="evidence" value="ECO:0007669"/>
    <property type="project" value="TreeGrafter"/>
</dbReference>
<dbReference type="Pfam" id="PF02769">
    <property type="entry name" value="AIRS_C"/>
    <property type="match status" value="1"/>
</dbReference>
<evidence type="ECO:0000256" key="11">
    <source>
        <dbReference type="ARBA" id="ARBA00049057"/>
    </source>
</evidence>
<evidence type="ECO:0000256" key="6">
    <source>
        <dbReference type="ARBA" id="ARBA00022741"/>
    </source>
</evidence>
<evidence type="ECO:0000259" key="13">
    <source>
        <dbReference type="Pfam" id="PF02769"/>
    </source>
</evidence>